<protein>
    <submittedName>
        <fullName evidence="2">Uncharacterized protein</fullName>
    </submittedName>
</protein>
<feature type="chain" id="PRO_5006912820" evidence="1">
    <location>
        <begin position="22"/>
        <end position="133"/>
    </location>
</feature>
<proteinExistence type="predicted"/>
<evidence type="ECO:0000256" key="1">
    <source>
        <dbReference type="SAM" id="SignalP"/>
    </source>
</evidence>
<gene>
    <name evidence="2" type="ORF">Ldro_0564</name>
</gene>
<feature type="signal peptide" evidence="1">
    <location>
        <begin position="1"/>
        <end position="21"/>
    </location>
</feature>
<dbReference type="EMBL" id="LNXY01000004">
    <property type="protein sequence ID" value="KTC92574.1"/>
    <property type="molecule type" value="Genomic_DNA"/>
</dbReference>
<sequence length="133" mass="14684">MFLIKLILMSMIVFLPFNSMAAIMANNPELNAAVLNAVVQVMKECYEVRHLSGTHLAKCTLDIMHQSEFYNPGNYRVFLTGDVPGNSTLVISNESGYVLTCAVSANQKLRVSNCISNQKYPLTKGQELSITPP</sequence>
<keyword evidence="1" id="KW-0732">Signal</keyword>
<dbReference type="PATRIC" id="fig|1212489.4.peg.585"/>
<comment type="caution">
    <text evidence="2">The sequence shown here is derived from an EMBL/GenBank/DDBJ whole genome shotgun (WGS) entry which is preliminary data.</text>
</comment>
<accession>A0A0W0TAE7</accession>
<dbReference type="RefSeq" id="WP_058494923.1">
    <property type="nucleotide sequence ID" value="NZ_CAAAIU010000011.1"/>
</dbReference>
<reference evidence="2 3" key="1">
    <citation type="submission" date="2015-11" db="EMBL/GenBank/DDBJ databases">
        <title>Genomic analysis of 38 Legionella species identifies large and diverse effector repertoires.</title>
        <authorList>
            <person name="Burstein D."/>
            <person name="Amaro F."/>
            <person name="Zusman T."/>
            <person name="Lifshitz Z."/>
            <person name="Cohen O."/>
            <person name="Gilbert J.A."/>
            <person name="Pupko T."/>
            <person name="Shuman H.A."/>
            <person name="Segal G."/>
        </authorList>
    </citation>
    <scope>NUCLEOTIDE SEQUENCE [LARGE SCALE GENOMIC DNA]</scope>
    <source>
        <strain evidence="2 3">ATCC 700990</strain>
    </source>
</reference>
<evidence type="ECO:0000313" key="2">
    <source>
        <dbReference type="EMBL" id="KTC92574.1"/>
    </source>
</evidence>
<dbReference type="AlphaFoldDB" id="A0A0W0TAE7"/>
<dbReference type="Proteomes" id="UP000054736">
    <property type="component" value="Unassembled WGS sequence"/>
</dbReference>
<name>A0A0W0TAE7_9GAMM</name>
<organism evidence="2 3">
    <name type="scientific">Legionella drozanskii LLAP-1</name>
    <dbReference type="NCBI Taxonomy" id="1212489"/>
    <lineage>
        <taxon>Bacteria</taxon>
        <taxon>Pseudomonadati</taxon>
        <taxon>Pseudomonadota</taxon>
        <taxon>Gammaproteobacteria</taxon>
        <taxon>Legionellales</taxon>
        <taxon>Legionellaceae</taxon>
        <taxon>Legionella</taxon>
    </lineage>
</organism>
<keyword evidence="3" id="KW-1185">Reference proteome</keyword>
<evidence type="ECO:0000313" key="3">
    <source>
        <dbReference type="Proteomes" id="UP000054736"/>
    </source>
</evidence>